<reference evidence="1" key="1">
    <citation type="submission" date="2017-07" db="EMBL/GenBank/DDBJ databases">
        <authorList>
            <person name="Mikheyev A."/>
            <person name="Grau M."/>
        </authorList>
    </citation>
    <scope>NUCLEOTIDE SEQUENCE</scope>
    <source>
        <tissue evidence="1">Venom_gland</tissue>
    </source>
</reference>
<dbReference type="AlphaFoldDB" id="A0A2D4LB34"/>
<name>A0A2D4LB34_9SAUR</name>
<organism evidence="1">
    <name type="scientific">Micrurus spixii</name>
    <name type="common">Amazon coral snake</name>
    <dbReference type="NCBI Taxonomy" id="129469"/>
    <lineage>
        <taxon>Eukaryota</taxon>
        <taxon>Metazoa</taxon>
        <taxon>Chordata</taxon>
        <taxon>Craniata</taxon>
        <taxon>Vertebrata</taxon>
        <taxon>Euteleostomi</taxon>
        <taxon>Lepidosauria</taxon>
        <taxon>Squamata</taxon>
        <taxon>Bifurcata</taxon>
        <taxon>Unidentata</taxon>
        <taxon>Episquamata</taxon>
        <taxon>Toxicofera</taxon>
        <taxon>Serpentes</taxon>
        <taxon>Colubroidea</taxon>
        <taxon>Elapidae</taxon>
        <taxon>Elapinae</taxon>
        <taxon>Micrurus</taxon>
    </lineage>
</organism>
<reference evidence="1" key="2">
    <citation type="submission" date="2017-11" db="EMBL/GenBank/DDBJ databases">
        <title>Coralsnake Venomics: Analyses of Venom Gland Transcriptomes and Proteomes of Six Brazilian Taxa.</title>
        <authorList>
            <person name="Aird S.D."/>
            <person name="Jorge da Silva N."/>
            <person name="Qiu L."/>
            <person name="Villar-Briones A."/>
            <person name="Aparecida-Saddi V."/>
            <person name="Campos-Telles M.P."/>
            <person name="Grau M."/>
            <person name="Mikheyev A.S."/>
        </authorList>
    </citation>
    <scope>NUCLEOTIDE SEQUENCE</scope>
    <source>
        <tissue evidence="1">Venom_gland</tissue>
    </source>
</reference>
<evidence type="ECO:0000313" key="1">
    <source>
        <dbReference type="EMBL" id="LAB18242.1"/>
    </source>
</evidence>
<dbReference type="EMBL" id="IACM01008817">
    <property type="protein sequence ID" value="LAB18242.1"/>
    <property type="molecule type" value="Transcribed_RNA"/>
</dbReference>
<proteinExistence type="predicted"/>
<accession>A0A2D4LB34</accession>
<protein>
    <submittedName>
        <fullName evidence="1">Uncharacterized protein</fullName>
    </submittedName>
</protein>
<sequence>MRSRRVLCLVWERVKLHNNFNDFKFYRKTAVGLTKPKHNAFPFVFLYIQKKKKFCSASNAKYNETKEMVGIVKHLCPLGHFVAWCINDLRVPLPLCFFP</sequence>